<dbReference type="STRING" id="930171.Asphe3_25440"/>
<dbReference type="eggNOG" id="COG2244">
    <property type="taxonomic scope" value="Bacteria"/>
</dbReference>
<keyword evidence="5 6" id="KW-0472">Membrane</keyword>
<dbReference type="EMBL" id="CP002379">
    <property type="protein sequence ID" value="ADX73672.1"/>
    <property type="molecule type" value="Genomic_DNA"/>
</dbReference>
<dbReference type="PANTHER" id="PTHR30250:SF11">
    <property type="entry name" value="O-ANTIGEN TRANSPORTER-RELATED"/>
    <property type="match status" value="1"/>
</dbReference>
<dbReference type="Proteomes" id="UP000008639">
    <property type="component" value="Chromosome"/>
</dbReference>
<feature type="transmembrane region" description="Helical" evidence="6">
    <location>
        <begin position="15"/>
        <end position="35"/>
    </location>
</feature>
<evidence type="ECO:0000256" key="4">
    <source>
        <dbReference type="ARBA" id="ARBA00022989"/>
    </source>
</evidence>
<feature type="transmembrane region" description="Helical" evidence="6">
    <location>
        <begin position="265"/>
        <end position="290"/>
    </location>
</feature>
<keyword evidence="2" id="KW-1003">Cell membrane</keyword>
<evidence type="ECO:0000313" key="8">
    <source>
        <dbReference type="Proteomes" id="UP000008639"/>
    </source>
</evidence>
<feature type="transmembrane region" description="Helical" evidence="6">
    <location>
        <begin position="296"/>
        <end position="317"/>
    </location>
</feature>
<evidence type="ECO:0000256" key="1">
    <source>
        <dbReference type="ARBA" id="ARBA00004651"/>
    </source>
</evidence>
<feature type="transmembrane region" description="Helical" evidence="6">
    <location>
        <begin position="123"/>
        <end position="142"/>
    </location>
</feature>
<reference evidence="7 8" key="1">
    <citation type="journal article" date="2011" name="Stand. Genomic Sci.">
        <title>Complete genome sequence of Arthrobacter phenanthrenivorans type strain (Sphe3).</title>
        <authorList>
            <person name="Kallimanis A."/>
            <person name="Labutti K.M."/>
            <person name="Lapidus A."/>
            <person name="Clum A."/>
            <person name="Lykidis A."/>
            <person name="Mavromatis K."/>
            <person name="Pagani I."/>
            <person name="Liolios K."/>
            <person name="Ivanova N."/>
            <person name="Goodwin L."/>
            <person name="Pitluck S."/>
            <person name="Chen A."/>
            <person name="Palaniappan K."/>
            <person name="Markowitz V."/>
            <person name="Bristow J."/>
            <person name="Velentzas A.D."/>
            <person name="Perisynakis A."/>
            <person name="Ouzounis C.C."/>
            <person name="Kyrpides N.C."/>
            <person name="Koukkou A.I."/>
            <person name="Drainas C."/>
        </authorList>
    </citation>
    <scope>NUCLEOTIDE SEQUENCE [LARGE SCALE GENOMIC DNA]</scope>
    <source>
        <strain evidence="8">DSM 18606 / JCM 16027 / LMG 23796 / Sphe3</strain>
    </source>
</reference>
<feature type="transmembrane region" description="Helical" evidence="6">
    <location>
        <begin position="356"/>
        <end position="374"/>
    </location>
</feature>
<evidence type="ECO:0000256" key="6">
    <source>
        <dbReference type="SAM" id="Phobius"/>
    </source>
</evidence>
<evidence type="ECO:0008006" key="9">
    <source>
        <dbReference type="Google" id="ProtNLM"/>
    </source>
</evidence>
<feature type="transmembrane region" description="Helical" evidence="6">
    <location>
        <begin position="89"/>
        <end position="111"/>
    </location>
</feature>
<feature type="transmembrane region" description="Helical" evidence="6">
    <location>
        <begin position="56"/>
        <end position="83"/>
    </location>
</feature>
<organism evidence="7 8">
    <name type="scientific">Pseudarthrobacter phenanthrenivorans (strain DSM 18606 / JCM 16027 / LMG 23796 / Sphe3)</name>
    <name type="common">Arthrobacter phenanthrenivorans</name>
    <dbReference type="NCBI Taxonomy" id="930171"/>
    <lineage>
        <taxon>Bacteria</taxon>
        <taxon>Bacillati</taxon>
        <taxon>Actinomycetota</taxon>
        <taxon>Actinomycetes</taxon>
        <taxon>Micrococcales</taxon>
        <taxon>Micrococcaceae</taxon>
        <taxon>Pseudarthrobacter</taxon>
    </lineage>
</organism>
<accession>F0M7F3</accession>
<proteinExistence type="predicted"/>
<feature type="transmembrane region" description="Helical" evidence="6">
    <location>
        <begin position="148"/>
        <end position="168"/>
    </location>
</feature>
<keyword evidence="3 6" id="KW-0812">Transmembrane</keyword>
<dbReference type="PANTHER" id="PTHR30250">
    <property type="entry name" value="PST FAMILY PREDICTED COLANIC ACID TRANSPORTER"/>
    <property type="match status" value="1"/>
</dbReference>
<comment type="subcellular location">
    <subcellularLocation>
        <location evidence="1">Cell membrane</location>
        <topology evidence="1">Multi-pass membrane protein</topology>
    </subcellularLocation>
</comment>
<sequence>MASHALTKEENAEFLSFWAALFFVYGVMGGIQTESTRASSVVAVRDLSDTKRHPRLMAAGLMSGGVGALVIAVISPALATFSLFQHPHIIAVGLILTAILYSGHSALAGILQGSSHWSTYGRFLILDGMLRLACISAAAAWSLGLLGLEVACFCALGAWLLMLAFSRIARQSLQIRADVPLRKLLSQIFHAVVSSISSAALVVAFPLLLKLTTPASVFEQSAPLLLAISMTRAPIMVPLQAFQGVAITHVVKAGSEGWRALHRPILLLLVAGALGAVLAFVFGPSLMLLFGAEYGVSGLTLALLTLASLVMALLTLTGTAALSTGHHRAFSSGWATATAVAVAVLLLPLSVEVRCILSLTVGPAVGILVHLLALRRRPTSTVDGRVA</sequence>
<evidence type="ECO:0000256" key="2">
    <source>
        <dbReference type="ARBA" id="ARBA00022475"/>
    </source>
</evidence>
<protein>
    <recommendedName>
        <fullName evidence="9">Membrane protein involved in the export of O-antigen and teichoic acid</fullName>
    </recommendedName>
</protein>
<evidence type="ECO:0000256" key="5">
    <source>
        <dbReference type="ARBA" id="ARBA00023136"/>
    </source>
</evidence>
<dbReference type="HOGENOM" id="CLU_039164_0_0_11"/>
<dbReference type="InterPro" id="IPR050833">
    <property type="entry name" value="Poly_Biosynth_Transport"/>
</dbReference>
<evidence type="ECO:0000256" key="3">
    <source>
        <dbReference type="ARBA" id="ARBA00022692"/>
    </source>
</evidence>
<dbReference type="KEGG" id="apn:Asphe3_25440"/>
<evidence type="ECO:0000313" key="7">
    <source>
        <dbReference type="EMBL" id="ADX73672.1"/>
    </source>
</evidence>
<feature type="transmembrane region" description="Helical" evidence="6">
    <location>
        <begin position="221"/>
        <end position="245"/>
    </location>
</feature>
<dbReference type="GO" id="GO:0005886">
    <property type="term" value="C:plasma membrane"/>
    <property type="evidence" value="ECO:0007669"/>
    <property type="project" value="UniProtKB-SubCell"/>
</dbReference>
<feature type="transmembrane region" description="Helical" evidence="6">
    <location>
        <begin position="188"/>
        <end position="209"/>
    </location>
</feature>
<name>F0M7F3_PSEPM</name>
<keyword evidence="4 6" id="KW-1133">Transmembrane helix</keyword>
<gene>
    <name evidence="7" type="ordered locus">Asphe3_25440</name>
</gene>
<feature type="transmembrane region" description="Helical" evidence="6">
    <location>
        <begin position="329"/>
        <end position="350"/>
    </location>
</feature>
<dbReference type="AlphaFoldDB" id="F0M7F3"/>